<evidence type="ECO:0000313" key="1">
    <source>
        <dbReference type="EMBL" id="AEQ72807.1"/>
    </source>
</evidence>
<protein>
    <submittedName>
        <fullName evidence="1">AT01930p1</fullName>
    </submittedName>
</protein>
<reference evidence="1" key="1">
    <citation type="submission" date="2011-10" db="EMBL/GenBank/DDBJ databases">
        <authorList>
            <person name="Carlson J."/>
            <person name="Booth B."/>
            <person name="Frise E."/>
            <person name="Park S."/>
            <person name="Wan K."/>
            <person name="Yu C."/>
            <person name="Celniker S."/>
        </authorList>
    </citation>
    <scope>NUCLEOTIDE SEQUENCE</scope>
</reference>
<sequence>MHHHHSWSVVLADAHFTVRRHEEGNLIAALRSSCNILAHHPVLGAIEQEIRIIGQIIGLQHGRIAGGQTQSQGTHVHLFRFQDLHNQLLTNANGTGSEHISLAEVRFRTRSHKAILREPHIPALGVVEGHWNQSSVGIVAQRRQSIGQIMSNGRLFYASHASTVSCQVQGLQGRHHMALQIVLDGRSVSWQGSPRLLMRVMGIQGGGGIGSWLGHLLLLGGHSGHWYSRWLLLVHVNARIEKLNARAVAIDIDHRPQQASRIDAVLLVQSLGPEARPVGQIRTGVLGQRSLQRYRIVAGESKANSTVPVVRDLSKLHADPLVDANRTR</sequence>
<organism evidence="1">
    <name type="scientific">Drosophila melanogaster</name>
    <name type="common">Fruit fly</name>
    <dbReference type="NCBI Taxonomy" id="7227"/>
    <lineage>
        <taxon>Eukaryota</taxon>
        <taxon>Metazoa</taxon>
        <taxon>Ecdysozoa</taxon>
        <taxon>Arthropoda</taxon>
        <taxon>Hexapoda</taxon>
        <taxon>Insecta</taxon>
        <taxon>Pterygota</taxon>
        <taxon>Neoptera</taxon>
        <taxon>Endopterygota</taxon>
        <taxon>Diptera</taxon>
        <taxon>Brachycera</taxon>
        <taxon>Muscomorpha</taxon>
        <taxon>Ephydroidea</taxon>
        <taxon>Drosophilidae</taxon>
        <taxon>Drosophila</taxon>
        <taxon>Sophophora</taxon>
    </lineage>
</organism>
<dbReference type="AlphaFoldDB" id="G4LU75"/>
<accession>G4LU75</accession>
<gene>
    <name evidence="1" type="primary">neur-RE</name>
</gene>
<dbReference type="EMBL" id="BT132705">
    <property type="protein sequence ID" value="AEQ72807.1"/>
    <property type="molecule type" value="mRNA"/>
</dbReference>
<proteinExistence type="evidence at transcript level"/>
<name>G4LU75_DROME</name>